<sequence length="146" mass="16288">MRKFAQSICCLKKIDVFVGKVDAGFHQHPEVDQARHDFMYGAGKFTLQRAQGAFSRLFTTCVYQVCDALGLRQIELVVKKGALCELTGLGQACAEIQTPLEQALHHGVSTMALQFKHVFTGKGMRRGEKQRDALIYDRTVTVLEIA</sequence>
<organism evidence="1 2">
    <name type="scientific">Sulfurimicrobium lacus</name>
    <dbReference type="NCBI Taxonomy" id="2715678"/>
    <lineage>
        <taxon>Bacteria</taxon>
        <taxon>Pseudomonadati</taxon>
        <taxon>Pseudomonadota</taxon>
        <taxon>Betaproteobacteria</taxon>
        <taxon>Nitrosomonadales</taxon>
        <taxon>Sulfuricellaceae</taxon>
        <taxon>Sulfurimicrobium</taxon>
    </lineage>
</organism>
<accession>A0A6F8VHZ8</accession>
<evidence type="ECO:0000313" key="1">
    <source>
        <dbReference type="EMBL" id="BCB28791.1"/>
    </source>
</evidence>
<proteinExistence type="predicted"/>
<dbReference type="Proteomes" id="UP000502260">
    <property type="component" value="Chromosome"/>
</dbReference>
<evidence type="ECO:0000313" key="2">
    <source>
        <dbReference type="Proteomes" id="UP000502260"/>
    </source>
</evidence>
<keyword evidence="2" id="KW-1185">Reference proteome</keyword>
<dbReference type="EMBL" id="AP022853">
    <property type="protein sequence ID" value="BCB28791.1"/>
    <property type="molecule type" value="Genomic_DNA"/>
</dbReference>
<reference evidence="2" key="1">
    <citation type="submission" date="2020-03" db="EMBL/GenBank/DDBJ databases">
        <title>Complete genome sequence of sulfur-oxidizing bacterium skT11.</title>
        <authorList>
            <person name="Kanda M."/>
            <person name="Kojima H."/>
            <person name="Fukui M."/>
        </authorList>
    </citation>
    <scope>NUCLEOTIDE SEQUENCE [LARGE SCALE GENOMIC DNA]</scope>
    <source>
        <strain evidence="2">skT11</strain>
    </source>
</reference>
<protein>
    <submittedName>
        <fullName evidence="1">Uncharacterized protein</fullName>
    </submittedName>
</protein>
<dbReference type="AlphaFoldDB" id="A0A6F8VHZ8"/>
<gene>
    <name evidence="1" type="ORF">SKTS_36770</name>
</gene>
<dbReference type="KEGG" id="slac:SKTS_36770"/>
<name>A0A6F8VHZ8_9PROT</name>